<evidence type="ECO:0000313" key="5">
    <source>
        <dbReference type="EMBL" id="GGH82012.1"/>
    </source>
</evidence>
<dbReference type="Pfam" id="PF05426">
    <property type="entry name" value="Alginate_lyase"/>
    <property type="match status" value="1"/>
</dbReference>
<reference evidence="5" key="1">
    <citation type="journal article" date="2014" name="Int. J. Syst. Evol. Microbiol.">
        <title>Complete genome sequence of Corynebacterium casei LMG S-19264T (=DSM 44701T), isolated from a smear-ripened cheese.</title>
        <authorList>
            <consortium name="US DOE Joint Genome Institute (JGI-PGF)"/>
            <person name="Walter F."/>
            <person name="Albersmeier A."/>
            <person name="Kalinowski J."/>
            <person name="Ruckert C."/>
        </authorList>
    </citation>
    <scope>NUCLEOTIDE SEQUENCE</scope>
    <source>
        <strain evidence="5">CGMCC 1.15290</strain>
    </source>
</reference>
<comment type="caution">
    <text evidence="5">The sequence shown here is derived from an EMBL/GenBank/DDBJ whole genome shotgun (WGS) entry which is preliminary data.</text>
</comment>
<feature type="chain" id="PRO_5037690208" evidence="3">
    <location>
        <begin position="25"/>
        <end position="385"/>
    </location>
</feature>
<feature type="domain" description="Alginate lyase" evidence="4">
    <location>
        <begin position="53"/>
        <end position="325"/>
    </location>
</feature>
<evidence type="ECO:0000313" key="6">
    <source>
        <dbReference type="Proteomes" id="UP000627292"/>
    </source>
</evidence>
<feature type="signal peptide" evidence="3">
    <location>
        <begin position="1"/>
        <end position="24"/>
    </location>
</feature>
<evidence type="ECO:0000256" key="2">
    <source>
        <dbReference type="ARBA" id="ARBA00023239"/>
    </source>
</evidence>
<dbReference type="RefSeq" id="WP_188958754.1">
    <property type="nucleotide sequence ID" value="NZ_BMIB01000006.1"/>
</dbReference>
<gene>
    <name evidence="5" type="ORF">GCM10011379_55270</name>
</gene>
<reference evidence="5" key="2">
    <citation type="submission" date="2020-09" db="EMBL/GenBank/DDBJ databases">
        <authorList>
            <person name="Sun Q."/>
            <person name="Zhou Y."/>
        </authorList>
    </citation>
    <scope>NUCLEOTIDE SEQUENCE</scope>
    <source>
        <strain evidence="5">CGMCC 1.15290</strain>
    </source>
</reference>
<dbReference type="EMBL" id="BMIB01000006">
    <property type="protein sequence ID" value="GGH82012.1"/>
    <property type="molecule type" value="Genomic_DNA"/>
</dbReference>
<dbReference type="InterPro" id="IPR008397">
    <property type="entry name" value="Alginate_lyase_dom"/>
</dbReference>
<dbReference type="GO" id="GO:0042597">
    <property type="term" value="C:periplasmic space"/>
    <property type="evidence" value="ECO:0007669"/>
    <property type="project" value="InterPro"/>
</dbReference>
<evidence type="ECO:0000256" key="1">
    <source>
        <dbReference type="ARBA" id="ARBA00022729"/>
    </source>
</evidence>
<dbReference type="AlphaFoldDB" id="A0A917MYY9"/>
<evidence type="ECO:0000259" key="4">
    <source>
        <dbReference type="Pfam" id="PF05426"/>
    </source>
</evidence>
<dbReference type="GO" id="GO:0016829">
    <property type="term" value="F:lyase activity"/>
    <property type="evidence" value="ECO:0007669"/>
    <property type="project" value="UniProtKB-KW"/>
</dbReference>
<dbReference type="SUPFAM" id="SSF48230">
    <property type="entry name" value="Chondroitin AC/alginate lyase"/>
    <property type="match status" value="1"/>
</dbReference>
<organism evidence="5 6">
    <name type="scientific">Filimonas zeae</name>
    <dbReference type="NCBI Taxonomy" id="1737353"/>
    <lineage>
        <taxon>Bacteria</taxon>
        <taxon>Pseudomonadati</taxon>
        <taxon>Bacteroidota</taxon>
        <taxon>Chitinophagia</taxon>
        <taxon>Chitinophagales</taxon>
        <taxon>Chitinophagaceae</taxon>
        <taxon>Filimonas</taxon>
    </lineage>
</organism>
<dbReference type="Proteomes" id="UP000627292">
    <property type="component" value="Unassembled WGS sequence"/>
</dbReference>
<accession>A0A917MYY9</accession>
<dbReference type="Gene3D" id="1.50.10.100">
    <property type="entry name" value="Chondroitin AC/alginate lyase"/>
    <property type="match status" value="1"/>
</dbReference>
<evidence type="ECO:0000256" key="3">
    <source>
        <dbReference type="SAM" id="SignalP"/>
    </source>
</evidence>
<keyword evidence="2 5" id="KW-0456">Lyase</keyword>
<protein>
    <submittedName>
        <fullName evidence="5">Alginate lyase</fullName>
    </submittedName>
</protein>
<keyword evidence="1 3" id="KW-0732">Signal</keyword>
<name>A0A917MYY9_9BACT</name>
<sequence>MKKWFLLMLSIGAGLLSWSNTIHEQVSKLLQRQIIQEAEWALQQKPITVTASVCSRSAGGKHDFYSEGDYWWPDSTHPDGPYIQKDGLTNPNNFTDHRHAMIRFSRIIGALASAWRITGDEKYVIQAQLHLTAWFADTATFMHPNLLYAQAIQGRFTGRGIGIIDTIHFMEVVQGILAMQNAAVFDKQLLSAVKGWFSRYLHWLTTHAYGKDEMNARNNHGTCWVMQVVCFARFTGDTALISFCKNRFKNVLLPGQLAIDGSFPLELARTKPYGYSLFNLDAMATVCHLLSTPDDNLWKFTLPDGRNMQQAVAFMYPYVKDKTQWPYKQDVMYWNEWPVAQPFLLFGAQAFQNERWFTLWSSLPHEQVNEEVIRNLPVRHPLLWL</sequence>
<proteinExistence type="predicted"/>
<dbReference type="InterPro" id="IPR008929">
    <property type="entry name" value="Chondroitin_lyas"/>
</dbReference>
<keyword evidence="6" id="KW-1185">Reference proteome</keyword>